<reference evidence="2" key="1">
    <citation type="submission" date="2009-09" db="EMBL/GenBank/DDBJ databases">
        <title>The complete chromosome of Desulfohalobium retbaense DSM 5692.</title>
        <authorList>
            <consortium name="US DOE Joint Genome Institute (JGI-PGF)"/>
            <person name="Lucas S."/>
            <person name="Copeland A."/>
            <person name="Lapidus A."/>
            <person name="Glavina del Rio T."/>
            <person name="Dalin E."/>
            <person name="Tice H."/>
            <person name="Bruce D."/>
            <person name="Goodwin L."/>
            <person name="Pitluck S."/>
            <person name="Kyrpides N."/>
            <person name="Mavromatis K."/>
            <person name="Ivanova N."/>
            <person name="Mikhailova N."/>
            <person name="Munk A.C."/>
            <person name="Brettin T."/>
            <person name="Detter J.C."/>
            <person name="Han C."/>
            <person name="Tapia R."/>
            <person name="Larimer F."/>
            <person name="Land M."/>
            <person name="Hauser L."/>
            <person name="Markowitz V."/>
            <person name="Cheng J.-F."/>
            <person name="Hugenholtz P."/>
            <person name="Woyke T."/>
            <person name="Wu D."/>
            <person name="Spring S."/>
            <person name="Klenk H.-P."/>
            <person name="Eisen J.A."/>
        </authorList>
    </citation>
    <scope>NUCLEOTIDE SEQUENCE [LARGE SCALE GENOMIC DNA]</scope>
    <source>
        <strain evidence="2">DSM 5692</strain>
    </source>
</reference>
<evidence type="ECO:0000313" key="2">
    <source>
        <dbReference type="Proteomes" id="UP000001052"/>
    </source>
</evidence>
<dbReference type="Proteomes" id="UP000001052">
    <property type="component" value="Chromosome"/>
</dbReference>
<reference evidence="1 2" key="2">
    <citation type="journal article" date="2010" name="Stand. Genomic Sci.">
        <title>Complete genome sequence of Desulfohalobium retbaense type strain (HR(100)).</title>
        <authorList>
            <person name="Spring S."/>
            <person name="Nolan M."/>
            <person name="Lapidus A."/>
            <person name="Glavina Del Rio T."/>
            <person name="Copeland A."/>
            <person name="Tice H."/>
            <person name="Cheng J.F."/>
            <person name="Lucas S."/>
            <person name="Land M."/>
            <person name="Chen F."/>
            <person name="Bruce D."/>
            <person name="Goodwin L."/>
            <person name="Pitluck S."/>
            <person name="Ivanova N."/>
            <person name="Mavromatis K."/>
            <person name="Mikhailova N."/>
            <person name="Pati A."/>
            <person name="Chen A."/>
            <person name="Palaniappan K."/>
            <person name="Hauser L."/>
            <person name="Chang Y.J."/>
            <person name="Jeffries C.D."/>
            <person name="Munk C."/>
            <person name="Kiss H."/>
            <person name="Chain P."/>
            <person name="Han C."/>
            <person name="Brettin T."/>
            <person name="Detter J.C."/>
            <person name="Schuler E."/>
            <person name="Goker M."/>
            <person name="Rohde M."/>
            <person name="Bristow J."/>
            <person name="Eisen J.A."/>
            <person name="Markowitz V."/>
            <person name="Hugenholtz P."/>
            <person name="Kyrpides N.C."/>
            <person name="Klenk H.P."/>
        </authorList>
    </citation>
    <scope>NUCLEOTIDE SEQUENCE [LARGE SCALE GENOMIC DNA]</scope>
    <source>
        <strain evidence="1 2">DSM 5692</strain>
    </source>
</reference>
<dbReference type="STRING" id="485915.Dret_1635"/>
<name>C8X3C2_DESRD</name>
<evidence type="ECO:0000313" key="1">
    <source>
        <dbReference type="EMBL" id="ACV68919.1"/>
    </source>
</evidence>
<organism evidence="1 2">
    <name type="scientific">Desulfohalobium retbaense (strain ATCC 49708 / DSM 5692 / JCM 16813 / HR100)</name>
    <dbReference type="NCBI Taxonomy" id="485915"/>
    <lineage>
        <taxon>Bacteria</taxon>
        <taxon>Pseudomonadati</taxon>
        <taxon>Thermodesulfobacteriota</taxon>
        <taxon>Desulfovibrionia</taxon>
        <taxon>Desulfovibrionales</taxon>
        <taxon>Desulfohalobiaceae</taxon>
        <taxon>Desulfohalobium</taxon>
    </lineage>
</organism>
<protein>
    <submittedName>
        <fullName evidence="1">Cytoplasmic protein</fullName>
    </submittedName>
</protein>
<proteinExistence type="predicted"/>
<sequence>MSSEQTPSLPEAAGEDLFNYAVDREDMKWLVETVFQSEQTAANTVEYELQLLKIISVGWSIAYYLEESPLKQQILRSFWEPVREFATTLSQSAELFTGQDFDYFELLKQRLDTYLQAMGQAPQGTEPVNVIGPAFAELCGNSEDAFASLVGAKMFGTALGRVQEYLTESAILPQ</sequence>
<dbReference type="eggNOG" id="ENOG5030PV9">
    <property type="taxonomic scope" value="Bacteria"/>
</dbReference>
<keyword evidence="2" id="KW-1185">Reference proteome</keyword>
<dbReference type="RefSeq" id="WP_015752062.1">
    <property type="nucleotide sequence ID" value="NC_013223.1"/>
</dbReference>
<dbReference type="AlphaFoldDB" id="C8X3C2"/>
<gene>
    <name evidence="1" type="ordered locus">Dret_1635</name>
</gene>
<dbReference type="OrthoDB" id="5416968at2"/>
<dbReference type="HOGENOM" id="CLU_1515517_0_0_7"/>
<dbReference type="KEGG" id="drt:Dret_1635"/>
<dbReference type="EMBL" id="CP001734">
    <property type="protein sequence ID" value="ACV68919.1"/>
    <property type="molecule type" value="Genomic_DNA"/>
</dbReference>
<accession>C8X3C2</accession>